<keyword evidence="3" id="KW-0926">Vacuole</keyword>
<dbReference type="Proteomes" id="UP001634007">
    <property type="component" value="Unassembled WGS sequence"/>
</dbReference>
<comment type="subcellular location">
    <subcellularLocation>
        <location evidence="1">Vacuole</location>
    </subcellularLocation>
</comment>
<name>A0ABD3LUW0_EUCGL</name>
<proteinExistence type="inferred from homology"/>
<evidence type="ECO:0000256" key="5">
    <source>
        <dbReference type="ARBA" id="ARBA00023180"/>
    </source>
</evidence>
<dbReference type="Pfam" id="PF03088">
    <property type="entry name" value="Str_synth"/>
    <property type="match status" value="1"/>
</dbReference>
<evidence type="ECO:0000313" key="8">
    <source>
        <dbReference type="Proteomes" id="UP001634007"/>
    </source>
</evidence>
<evidence type="ECO:0000256" key="1">
    <source>
        <dbReference type="ARBA" id="ARBA00004116"/>
    </source>
</evidence>
<evidence type="ECO:0000256" key="3">
    <source>
        <dbReference type="ARBA" id="ARBA00022554"/>
    </source>
</evidence>
<accession>A0ABD3LUW0</accession>
<dbReference type="AlphaFoldDB" id="A0ABD3LUW0"/>
<dbReference type="PANTHER" id="PTHR10426">
    <property type="entry name" value="STRICTOSIDINE SYNTHASE-RELATED"/>
    <property type="match status" value="1"/>
</dbReference>
<dbReference type="InterPro" id="IPR018119">
    <property type="entry name" value="Strictosidine_synth_cons-reg"/>
</dbReference>
<evidence type="ECO:0000259" key="6">
    <source>
        <dbReference type="Pfam" id="PF03088"/>
    </source>
</evidence>
<dbReference type="InterPro" id="IPR011042">
    <property type="entry name" value="6-blade_b-propeller_TolB-like"/>
</dbReference>
<organism evidence="7 8">
    <name type="scientific">Eucalyptus globulus</name>
    <name type="common">Tasmanian blue gum</name>
    <dbReference type="NCBI Taxonomy" id="34317"/>
    <lineage>
        <taxon>Eukaryota</taxon>
        <taxon>Viridiplantae</taxon>
        <taxon>Streptophyta</taxon>
        <taxon>Embryophyta</taxon>
        <taxon>Tracheophyta</taxon>
        <taxon>Spermatophyta</taxon>
        <taxon>Magnoliopsida</taxon>
        <taxon>eudicotyledons</taxon>
        <taxon>Gunneridae</taxon>
        <taxon>Pentapetalae</taxon>
        <taxon>rosids</taxon>
        <taxon>malvids</taxon>
        <taxon>Myrtales</taxon>
        <taxon>Myrtaceae</taxon>
        <taxon>Myrtoideae</taxon>
        <taxon>Eucalypteae</taxon>
        <taxon>Eucalyptus</taxon>
    </lineage>
</organism>
<dbReference type="Gene3D" id="2.120.10.30">
    <property type="entry name" value="TolB, C-terminal domain"/>
    <property type="match status" value="1"/>
</dbReference>
<dbReference type="FunFam" id="2.120.10.30:FF:000032">
    <property type="entry name" value="Protein STRICTOSIDINE SYNTHASE-LIKE 13"/>
    <property type="match status" value="1"/>
</dbReference>
<feature type="domain" description="Strictosidine synthase conserved region" evidence="6">
    <location>
        <begin position="142"/>
        <end position="235"/>
    </location>
</feature>
<sequence>MASSLGAAATALAVVAVVPALNLPAHLLRLPSREPATASTLPWCGGGPYTGVTDGRVLKREGDERWWVDFAFTSSRRKECVRPFAPELEHVCGRPLGLHFDKKTGDLYIADAYFGLMAVGPDGGLATLVANEAEGEPFRFMNDLDIGKSEDLIYFTDSSTTFHRRHIMNAFLSGGKTGRLLKYNKCDIILFRCVDSILFELLLFSHHRVALSKDSLFLLVAESAAGRILRLWLEGPNAGKLDIFAELPSYPDNIRRNSGGELWVALDGKKGPFLRFLLSDSRIGNFALGLPVSLQRLHSMLVGGKAESTAVKLGKEGEILEVVQDKEGKAVQFISEVEERDDKVVDRVGDEAFYRYL</sequence>
<reference evidence="7 8" key="1">
    <citation type="submission" date="2024-11" db="EMBL/GenBank/DDBJ databases">
        <title>Chromosome-level genome assembly of Eucalyptus globulus Labill. provides insights into its genome evolution.</title>
        <authorList>
            <person name="Li X."/>
        </authorList>
    </citation>
    <scope>NUCLEOTIDE SEQUENCE [LARGE SCALE GENOMIC DNA]</scope>
    <source>
        <strain evidence="7">CL2024</strain>
        <tissue evidence="7">Fresh tender leaves</tissue>
    </source>
</reference>
<keyword evidence="4" id="KW-0732">Signal</keyword>
<evidence type="ECO:0000256" key="2">
    <source>
        <dbReference type="ARBA" id="ARBA00009191"/>
    </source>
</evidence>
<keyword evidence="5" id="KW-0325">Glycoprotein</keyword>
<comment type="caution">
    <text evidence="7">The sequence shown here is derived from an EMBL/GenBank/DDBJ whole genome shotgun (WGS) entry which is preliminary data.</text>
</comment>
<dbReference type="PANTHER" id="PTHR10426:SF69">
    <property type="entry name" value="PROTEIN STRICTOSIDINE SYNTHASE-LIKE 10"/>
    <property type="match status" value="1"/>
</dbReference>
<dbReference type="EMBL" id="JBJKBG010000001">
    <property type="protein sequence ID" value="KAL3755172.1"/>
    <property type="molecule type" value="Genomic_DNA"/>
</dbReference>
<dbReference type="GO" id="GO:0005773">
    <property type="term" value="C:vacuole"/>
    <property type="evidence" value="ECO:0007669"/>
    <property type="project" value="UniProtKB-SubCell"/>
</dbReference>
<comment type="similarity">
    <text evidence="2">Belongs to the strictosidine synthase family.</text>
</comment>
<evidence type="ECO:0000313" key="7">
    <source>
        <dbReference type="EMBL" id="KAL3755172.1"/>
    </source>
</evidence>
<dbReference type="SUPFAM" id="SSF63829">
    <property type="entry name" value="Calcium-dependent phosphotriesterase"/>
    <property type="match status" value="1"/>
</dbReference>
<keyword evidence="8" id="KW-1185">Reference proteome</keyword>
<gene>
    <name evidence="7" type="ORF">ACJRO7_002259</name>
</gene>
<protein>
    <recommendedName>
        <fullName evidence="6">Strictosidine synthase conserved region domain-containing protein</fullName>
    </recommendedName>
</protein>
<evidence type="ECO:0000256" key="4">
    <source>
        <dbReference type="ARBA" id="ARBA00022729"/>
    </source>
</evidence>